<evidence type="ECO:0000256" key="1">
    <source>
        <dbReference type="ARBA" id="ARBA00007125"/>
    </source>
</evidence>
<keyword evidence="4" id="KW-1185">Reference proteome</keyword>
<name>A0A4R1PZM9_9FIRM</name>
<dbReference type="InterPro" id="IPR003695">
    <property type="entry name" value="Ppx_GppA_N"/>
</dbReference>
<proteinExistence type="inferred from homology"/>
<dbReference type="InterPro" id="IPR050273">
    <property type="entry name" value="GppA/Ppx_hydrolase"/>
</dbReference>
<gene>
    <name evidence="3" type="ORF">EV210_104325</name>
</gene>
<protein>
    <submittedName>
        <fullName evidence="3">Exopolyphosphatase/guanosine-5'-triphosphate, 3'-diphosphate pyrophosphatase</fullName>
    </submittedName>
</protein>
<evidence type="ECO:0000313" key="4">
    <source>
        <dbReference type="Proteomes" id="UP000295063"/>
    </source>
</evidence>
<dbReference type="InterPro" id="IPR043129">
    <property type="entry name" value="ATPase_NBD"/>
</dbReference>
<comment type="similarity">
    <text evidence="1">Belongs to the GppA/Ppx family.</text>
</comment>
<dbReference type="RefSeq" id="WP_132078203.1">
    <property type="nucleotide sequence ID" value="NZ_SLUI01000004.1"/>
</dbReference>
<dbReference type="OrthoDB" id="9807195at2"/>
<comment type="caution">
    <text evidence="3">The sequence shown here is derived from an EMBL/GenBank/DDBJ whole genome shotgun (WGS) entry which is preliminary data.</text>
</comment>
<dbReference type="PANTHER" id="PTHR30005">
    <property type="entry name" value="EXOPOLYPHOSPHATASE"/>
    <property type="match status" value="1"/>
</dbReference>
<accession>A0A4R1PZM9</accession>
<dbReference type="EMBL" id="SLUI01000004">
    <property type="protein sequence ID" value="TCL38341.1"/>
    <property type="molecule type" value="Genomic_DNA"/>
</dbReference>
<feature type="domain" description="Ppx/GppA phosphatase N-terminal" evidence="2">
    <location>
        <begin position="18"/>
        <end position="298"/>
    </location>
</feature>
<dbReference type="Gene3D" id="3.30.420.40">
    <property type="match status" value="1"/>
</dbReference>
<evidence type="ECO:0000313" key="3">
    <source>
        <dbReference type="EMBL" id="TCL38341.1"/>
    </source>
</evidence>
<sequence length="305" mass="32132">MSVKAAIDIGTNSVRLLVADCQAGRIVPLVKELRTTRLGQGVHHSGRLQPDAVERTLAAIDALAAIAKQRQADEIIAVATSAVRDAVNGPEFIQLCRARTGVTVQILSGIEEARLSFNGALQGRIAGSRQLVIDIGGGSTELAFGGQKELLYVHSLNVGAVRLKDIFPADADGVVTNIPEIRRYVTAAIKALPPLVLPDAITGVGGTITSLAAIAQQLTAYDSEKVHGYYLDTACVNRLLAALAALPLAERKKTAGLQPERADIIVYGIAILAALLDELGSNGLTVSERDILEGILEQLSAKQII</sequence>
<dbReference type="CDD" id="cd24054">
    <property type="entry name" value="ASKHA_NBD_AaPPX-GppA_MtPPX2-like"/>
    <property type="match status" value="1"/>
</dbReference>
<dbReference type="Gene3D" id="3.30.420.150">
    <property type="entry name" value="Exopolyphosphatase. Domain 2"/>
    <property type="match status" value="1"/>
</dbReference>
<dbReference type="AlphaFoldDB" id="A0A4R1PZM9"/>
<dbReference type="Pfam" id="PF02541">
    <property type="entry name" value="Ppx-GppA"/>
    <property type="match status" value="1"/>
</dbReference>
<evidence type="ECO:0000259" key="2">
    <source>
        <dbReference type="Pfam" id="PF02541"/>
    </source>
</evidence>
<dbReference type="SUPFAM" id="SSF53067">
    <property type="entry name" value="Actin-like ATPase domain"/>
    <property type="match status" value="2"/>
</dbReference>
<reference evidence="3 4" key="1">
    <citation type="submission" date="2019-03" db="EMBL/GenBank/DDBJ databases">
        <title>Genomic Encyclopedia of Type Strains, Phase IV (KMG-IV): sequencing the most valuable type-strain genomes for metagenomic binning, comparative biology and taxonomic classification.</title>
        <authorList>
            <person name="Goeker M."/>
        </authorList>
    </citation>
    <scope>NUCLEOTIDE SEQUENCE [LARGE SCALE GENOMIC DNA]</scope>
    <source>
        <strain evidence="3 4">DSM 15969</strain>
    </source>
</reference>
<dbReference type="PANTHER" id="PTHR30005:SF0">
    <property type="entry name" value="RETROGRADE REGULATION PROTEIN 2"/>
    <property type="match status" value="1"/>
</dbReference>
<dbReference type="Proteomes" id="UP000295063">
    <property type="component" value="Unassembled WGS sequence"/>
</dbReference>
<dbReference type="GO" id="GO:0016462">
    <property type="term" value="F:pyrophosphatase activity"/>
    <property type="evidence" value="ECO:0007669"/>
    <property type="project" value="TreeGrafter"/>
</dbReference>
<organism evidence="3 4">
    <name type="scientific">Anaerospora hongkongensis</name>
    <dbReference type="NCBI Taxonomy" id="244830"/>
    <lineage>
        <taxon>Bacteria</taxon>
        <taxon>Bacillati</taxon>
        <taxon>Bacillota</taxon>
        <taxon>Negativicutes</taxon>
        <taxon>Selenomonadales</taxon>
        <taxon>Sporomusaceae</taxon>
        <taxon>Anaerospora</taxon>
    </lineage>
</organism>